<dbReference type="OrthoDB" id="10650413at2759"/>
<keyword evidence="2" id="KW-0732">Signal</keyword>
<dbReference type="AlphaFoldDB" id="A0A9W8E3Y9"/>
<evidence type="ECO:0000256" key="1">
    <source>
        <dbReference type="SAM" id="MobiDB-lite"/>
    </source>
</evidence>
<evidence type="ECO:0000256" key="2">
    <source>
        <dbReference type="SAM" id="SignalP"/>
    </source>
</evidence>
<gene>
    <name evidence="3" type="ORF">IWQ62_006227</name>
</gene>
<comment type="caution">
    <text evidence="3">The sequence shown here is derived from an EMBL/GenBank/DDBJ whole genome shotgun (WGS) entry which is preliminary data.</text>
</comment>
<evidence type="ECO:0000313" key="3">
    <source>
        <dbReference type="EMBL" id="KAJ1952423.1"/>
    </source>
</evidence>
<name>A0A9W8E3Y9_9FUNG</name>
<feature type="chain" id="PRO_5040776674" evidence="2">
    <location>
        <begin position="20"/>
        <end position="244"/>
    </location>
</feature>
<keyword evidence="4" id="KW-1185">Reference proteome</keyword>
<sequence>MQTKLLLVSAALMATQVCAVPRPQGNDDIFNQVANGIQQAGVLGDNGVNVDTVAQAIATNNDVAAAVTALAPQASLDQPIAAADTAAPVADVGATAVATGIPTDANVGDATDVINNNVGDTTDIIDDNASGTTDLAEDSASNTVETGSDTGIATSTDDVTESETGTDSNDIDTETDSSSTDSETSSATNTVSSRTTSQRTTTRPSSTDSEVPTEDDSGASFAAVSWLSVAVAAASLIGMRDVAF</sequence>
<accession>A0A9W8E3Y9</accession>
<feature type="region of interest" description="Disordered" evidence="1">
    <location>
        <begin position="117"/>
        <end position="217"/>
    </location>
</feature>
<organism evidence="3 4">
    <name type="scientific">Dispira parvispora</name>
    <dbReference type="NCBI Taxonomy" id="1520584"/>
    <lineage>
        <taxon>Eukaryota</taxon>
        <taxon>Fungi</taxon>
        <taxon>Fungi incertae sedis</taxon>
        <taxon>Zoopagomycota</taxon>
        <taxon>Kickxellomycotina</taxon>
        <taxon>Dimargaritomycetes</taxon>
        <taxon>Dimargaritales</taxon>
        <taxon>Dimargaritaceae</taxon>
        <taxon>Dispira</taxon>
    </lineage>
</organism>
<dbReference type="EMBL" id="JANBPY010003204">
    <property type="protein sequence ID" value="KAJ1952423.1"/>
    <property type="molecule type" value="Genomic_DNA"/>
</dbReference>
<evidence type="ECO:0000313" key="4">
    <source>
        <dbReference type="Proteomes" id="UP001150925"/>
    </source>
</evidence>
<feature type="compositionally biased region" description="Polar residues" evidence="1">
    <location>
        <begin position="129"/>
        <end position="165"/>
    </location>
</feature>
<feature type="compositionally biased region" description="Low complexity" evidence="1">
    <location>
        <begin position="176"/>
        <end position="209"/>
    </location>
</feature>
<feature type="signal peptide" evidence="2">
    <location>
        <begin position="1"/>
        <end position="19"/>
    </location>
</feature>
<dbReference type="Proteomes" id="UP001150925">
    <property type="component" value="Unassembled WGS sequence"/>
</dbReference>
<protein>
    <submittedName>
        <fullName evidence="3">Uncharacterized protein</fullName>
    </submittedName>
</protein>
<reference evidence="3" key="1">
    <citation type="submission" date="2022-07" db="EMBL/GenBank/DDBJ databases">
        <title>Phylogenomic reconstructions and comparative analyses of Kickxellomycotina fungi.</title>
        <authorList>
            <person name="Reynolds N.K."/>
            <person name="Stajich J.E."/>
            <person name="Barry K."/>
            <person name="Grigoriev I.V."/>
            <person name="Crous P."/>
            <person name="Smith M.E."/>
        </authorList>
    </citation>
    <scope>NUCLEOTIDE SEQUENCE</scope>
    <source>
        <strain evidence="3">RSA 1196</strain>
    </source>
</reference>
<proteinExistence type="predicted"/>